<dbReference type="SUPFAM" id="SSF52266">
    <property type="entry name" value="SGNH hydrolase"/>
    <property type="match status" value="1"/>
</dbReference>
<accession>A0A7T0FZ50</accession>
<keyword evidence="1" id="KW-0472">Membrane</keyword>
<dbReference type="Proteomes" id="UP000594688">
    <property type="component" value="Chromosome"/>
</dbReference>
<dbReference type="InterPro" id="IPR036514">
    <property type="entry name" value="SGNH_hydro_sf"/>
</dbReference>
<protein>
    <recommendedName>
        <fullName evidence="2">SGNH hydrolase-type esterase domain-containing protein</fullName>
    </recommendedName>
</protein>
<feature type="domain" description="SGNH hydrolase-type esterase" evidence="2">
    <location>
        <begin position="119"/>
        <end position="348"/>
    </location>
</feature>
<feature type="transmembrane region" description="Helical" evidence="1">
    <location>
        <begin position="20"/>
        <end position="44"/>
    </location>
</feature>
<sequence length="368" mass="42373">MALTYEKMAPHGEGEPEKRGSALVNFFLVIVSLGLCLLAIEVLFRMGSLGKLIPALESASGSGLKKGMELNQTGTVDASGQPVKINWTCLGEGLSKNYTPKQLKQRYQKSKNKKRILIIGDSYTKGHGLHSFDLAYPKILQRKLENQNVDLLTLSYCGYTAWEELNMLETLGRHFQPDLLVIGYVLNDILQKHPSRKRRMSSGEAMDLIREDLLQSNGLFKKVSAFRELGQPFQFLNFLADRYLKETVQWHYPRHLYFNHTDSWNKLTETYDQFSKYLKQRKIPGYLLLFPNLENSRDWDESYQVDVLEKIKAMAQDRGFNVIDLFPAYREYEPRGLRFQDDAHPNPLAQSIAARALHERLKQDGQIH</sequence>
<reference evidence="3 4" key="1">
    <citation type="submission" date="2020-02" db="EMBL/GenBank/DDBJ databases">
        <title>Genomic and physiological characterization of two novel Nitrospinaceae genera.</title>
        <authorList>
            <person name="Mueller A.J."/>
            <person name="Jung M.-Y."/>
            <person name="Strachan C.R."/>
            <person name="Herbold C.W."/>
            <person name="Kirkegaard R.H."/>
            <person name="Daims H."/>
        </authorList>
    </citation>
    <scope>NUCLEOTIDE SEQUENCE [LARGE SCALE GENOMIC DNA]</scope>
    <source>
        <strain evidence="3">EB</strain>
    </source>
</reference>
<dbReference type="KEGG" id="nli:G3M70_04515"/>
<keyword evidence="1" id="KW-0812">Transmembrane</keyword>
<dbReference type="EMBL" id="CP048685">
    <property type="protein sequence ID" value="QPJ61190.1"/>
    <property type="molecule type" value="Genomic_DNA"/>
</dbReference>
<dbReference type="InterPro" id="IPR013830">
    <property type="entry name" value="SGNH_hydro"/>
</dbReference>
<gene>
    <name evidence="3" type="ORF">G3M70_04515</name>
</gene>
<evidence type="ECO:0000313" key="3">
    <source>
        <dbReference type="EMBL" id="QPJ61190.1"/>
    </source>
</evidence>
<dbReference type="Pfam" id="PF13472">
    <property type="entry name" value="Lipase_GDSL_2"/>
    <property type="match status" value="1"/>
</dbReference>
<dbReference type="Gene3D" id="3.40.50.1110">
    <property type="entry name" value="SGNH hydrolase"/>
    <property type="match status" value="1"/>
</dbReference>
<proteinExistence type="predicted"/>
<evidence type="ECO:0000259" key="2">
    <source>
        <dbReference type="Pfam" id="PF13472"/>
    </source>
</evidence>
<evidence type="ECO:0000256" key="1">
    <source>
        <dbReference type="SAM" id="Phobius"/>
    </source>
</evidence>
<dbReference type="GO" id="GO:0016788">
    <property type="term" value="F:hydrolase activity, acting on ester bonds"/>
    <property type="evidence" value="ECO:0007669"/>
    <property type="project" value="UniProtKB-ARBA"/>
</dbReference>
<name>A0A7T0FZ50_9BACT</name>
<dbReference type="AlphaFoldDB" id="A0A7T0FZ50"/>
<evidence type="ECO:0000313" key="4">
    <source>
        <dbReference type="Proteomes" id="UP000594688"/>
    </source>
</evidence>
<organism evidence="3 4">
    <name type="scientific">Candidatus Nitronauta litoralis</name>
    <dbReference type="NCBI Taxonomy" id="2705533"/>
    <lineage>
        <taxon>Bacteria</taxon>
        <taxon>Pseudomonadati</taxon>
        <taxon>Nitrospinota/Tectimicrobiota group</taxon>
        <taxon>Nitrospinota</taxon>
        <taxon>Nitrospinia</taxon>
        <taxon>Nitrospinales</taxon>
        <taxon>Nitrospinaceae</taxon>
        <taxon>Candidatus Nitronauta</taxon>
    </lineage>
</organism>
<keyword evidence="1" id="KW-1133">Transmembrane helix</keyword>